<dbReference type="RefSeq" id="WP_107966889.1">
    <property type="nucleotide sequence ID" value="NZ_NWBU01000005.1"/>
</dbReference>
<comment type="caution">
    <text evidence="1">The sequence shown here is derived from an EMBL/GenBank/DDBJ whole genome shotgun (WGS) entry which is preliminary data.</text>
</comment>
<dbReference type="Proteomes" id="UP000244162">
    <property type="component" value="Unassembled WGS sequence"/>
</dbReference>
<accession>A0A2T5FZD3</accession>
<proteinExistence type="predicted"/>
<keyword evidence="2" id="KW-1185">Reference proteome</keyword>
<organism evidence="1 2">
    <name type="scientific">Sphingomonas oleivorans</name>
    <dbReference type="NCBI Taxonomy" id="1735121"/>
    <lineage>
        <taxon>Bacteria</taxon>
        <taxon>Pseudomonadati</taxon>
        <taxon>Pseudomonadota</taxon>
        <taxon>Alphaproteobacteria</taxon>
        <taxon>Sphingomonadales</taxon>
        <taxon>Sphingomonadaceae</taxon>
        <taxon>Sphingomonas</taxon>
    </lineage>
</organism>
<reference evidence="1 2" key="1">
    <citation type="submission" date="2017-09" db="EMBL/GenBank/DDBJ databases">
        <title>Sphingomonas panjinensis sp.nov., isolated from oil-contaminated soil.</title>
        <authorList>
            <person name="Wang L."/>
            <person name="Chen L."/>
        </authorList>
    </citation>
    <scope>NUCLEOTIDE SEQUENCE [LARGE SCALE GENOMIC DNA]</scope>
    <source>
        <strain evidence="1 2">FW-11</strain>
    </source>
</reference>
<name>A0A2T5FZD3_9SPHN</name>
<protein>
    <submittedName>
        <fullName evidence="1">Uncharacterized protein</fullName>
    </submittedName>
</protein>
<evidence type="ECO:0000313" key="1">
    <source>
        <dbReference type="EMBL" id="PTQ12027.1"/>
    </source>
</evidence>
<sequence>MRNPWMSLYLSAANRIAGRVAGTARGKIMAEAGRQRAAARKKAAKQLATLWTGGLGAPQPKKRRKSRP</sequence>
<dbReference type="AlphaFoldDB" id="A0A2T5FZD3"/>
<evidence type="ECO:0000313" key="2">
    <source>
        <dbReference type="Proteomes" id="UP000244162"/>
    </source>
</evidence>
<gene>
    <name evidence="1" type="ORF">CLG96_05460</name>
</gene>
<dbReference type="EMBL" id="NWBU01000005">
    <property type="protein sequence ID" value="PTQ12027.1"/>
    <property type="molecule type" value="Genomic_DNA"/>
</dbReference>